<evidence type="ECO:0000313" key="3">
    <source>
        <dbReference type="Proteomes" id="UP000236724"/>
    </source>
</evidence>
<gene>
    <name evidence="2" type="ORF">MBHS_01872</name>
</gene>
<keyword evidence="1" id="KW-0812">Transmembrane</keyword>
<keyword evidence="3" id="KW-1185">Reference proteome</keyword>
<organism evidence="2 3">
    <name type="scientific">Candidatus Venteria ishoeyi</name>
    <dbReference type="NCBI Taxonomy" id="1899563"/>
    <lineage>
        <taxon>Bacteria</taxon>
        <taxon>Pseudomonadati</taxon>
        <taxon>Pseudomonadota</taxon>
        <taxon>Gammaproteobacteria</taxon>
        <taxon>Thiotrichales</taxon>
        <taxon>Thiotrichaceae</taxon>
        <taxon>Venteria</taxon>
    </lineage>
</organism>
<sequence>MARVLGIFNLKICTDTAQIIFMDGTLERLQTLLQLSDEFEQTMSGNLVGTIAPGIINIAGVLLLHTGFGMGLYYLSSAGQLGYTLYPLAKHQDKALVEEKHKE</sequence>
<name>A0A1H6F7A7_9GAMM</name>
<reference evidence="2 3" key="1">
    <citation type="submission" date="2016-10" db="EMBL/GenBank/DDBJ databases">
        <authorList>
            <person name="de Groot N.N."/>
        </authorList>
    </citation>
    <scope>NUCLEOTIDE SEQUENCE [LARGE SCALE GENOMIC DNA]</scope>
    <source>
        <strain evidence="2">MBHS1</strain>
    </source>
</reference>
<keyword evidence="1" id="KW-0472">Membrane</keyword>
<protein>
    <submittedName>
        <fullName evidence="2">Uncharacterized protein</fullName>
    </submittedName>
</protein>
<proteinExistence type="predicted"/>
<dbReference type="RefSeq" id="WP_177428394.1">
    <property type="nucleotide sequence ID" value="NZ_FMSV02000418.1"/>
</dbReference>
<keyword evidence="1" id="KW-1133">Transmembrane helix</keyword>
<feature type="transmembrane region" description="Helical" evidence="1">
    <location>
        <begin position="51"/>
        <end position="75"/>
    </location>
</feature>
<evidence type="ECO:0000256" key="1">
    <source>
        <dbReference type="SAM" id="Phobius"/>
    </source>
</evidence>
<evidence type="ECO:0000313" key="2">
    <source>
        <dbReference type="EMBL" id="SEH06017.1"/>
    </source>
</evidence>
<accession>A0A1H6F7A7</accession>
<dbReference type="EMBL" id="FMSV02000418">
    <property type="protein sequence ID" value="SEH06017.1"/>
    <property type="molecule type" value="Genomic_DNA"/>
</dbReference>
<dbReference type="Proteomes" id="UP000236724">
    <property type="component" value="Unassembled WGS sequence"/>
</dbReference>
<dbReference type="AlphaFoldDB" id="A0A1H6F7A7"/>